<keyword evidence="1" id="KW-1133">Transmembrane helix</keyword>
<evidence type="ECO:0000313" key="3">
    <source>
        <dbReference type="Proteomes" id="UP000176634"/>
    </source>
</evidence>
<dbReference type="PANTHER" id="PTHR37953">
    <property type="entry name" value="UPF0127 PROTEIN MJ1496"/>
    <property type="match status" value="1"/>
</dbReference>
<dbReference type="PANTHER" id="PTHR37953:SF1">
    <property type="entry name" value="UPF0127 PROTEIN MJ1496"/>
    <property type="match status" value="1"/>
</dbReference>
<name>A0A1F6PAP0_9BACT</name>
<gene>
    <name evidence="2" type="ORF">A2563_01335</name>
</gene>
<dbReference type="InterPro" id="IPR003795">
    <property type="entry name" value="DUF192"/>
</dbReference>
<evidence type="ECO:0000256" key="1">
    <source>
        <dbReference type="SAM" id="Phobius"/>
    </source>
</evidence>
<dbReference type="Pfam" id="PF02643">
    <property type="entry name" value="DUF192"/>
    <property type="match status" value="1"/>
</dbReference>
<dbReference type="Proteomes" id="UP000176634">
    <property type="component" value="Unassembled WGS sequence"/>
</dbReference>
<feature type="transmembrane region" description="Helical" evidence="1">
    <location>
        <begin position="12"/>
        <end position="29"/>
    </location>
</feature>
<dbReference type="EMBL" id="MFRA01000001">
    <property type="protein sequence ID" value="OGH93232.1"/>
    <property type="molecule type" value="Genomic_DNA"/>
</dbReference>
<keyword evidence="1" id="KW-0472">Membrane</keyword>
<dbReference type="Gene3D" id="2.60.120.1140">
    <property type="entry name" value="Protein of unknown function DUF192"/>
    <property type="match status" value="1"/>
</dbReference>
<dbReference type="InterPro" id="IPR038695">
    <property type="entry name" value="Saro_0823-like_sf"/>
</dbReference>
<reference evidence="2 3" key="1">
    <citation type="journal article" date="2016" name="Nat. Commun.">
        <title>Thousands of microbial genomes shed light on interconnected biogeochemical processes in an aquifer system.</title>
        <authorList>
            <person name="Anantharaman K."/>
            <person name="Brown C.T."/>
            <person name="Hug L.A."/>
            <person name="Sharon I."/>
            <person name="Castelle C.J."/>
            <person name="Probst A.J."/>
            <person name="Thomas B.C."/>
            <person name="Singh A."/>
            <person name="Wilkins M.J."/>
            <person name="Karaoz U."/>
            <person name="Brodie E.L."/>
            <person name="Williams K.H."/>
            <person name="Hubbard S.S."/>
            <person name="Banfield J.F."/>
        </authorList>
    </citation>
    <scope>NUCLEOTIDE SEQUENCE [LARGE SCALE GENOMIC DNA]</scope>
</reference>
<sequence>MPESKPLKTWHLIFLAGLVIIAIGSKIYSSLWTKAIVKVGGVEIKVLVADTKDHRFQGWSGKKDMGKYGGMLFVFPESGDYQMVMRDMYFPLDIIWIYGDEIVDFAQNLPPEAGVSEAMLTKYPARRHSTLVLEVPAGFMEQTGLKIGDKVEVIKK</sequence>
<dbReference type="AlphaFoldDB" id="A0A1F6PAP0"/>
<evidence type="ECO:0000313" key="2">
    <source>
        <dbReference type="EMBL" id="OGH93232.1"/>
    </source>
</evidence>
<organism evidence="2 3">
    <name type="scientific">Candidatus Magasanikbacteria bacterium RIFOXYD1_FULL_40_23</name>
    <dbReference type="NCBI Taxonomy" id="1798705"/>
    <lineage>
        <taxon>Bacteria</taxon>
        <taxon>Candidatus Magasanikiibacteriota</taxon>
    </lineage>
</organism>
<comment type="caution">
    <text evidence="2">The sequence shown here is derived from an EMBL/GenBank/DDBJ whole genome shotgun (WGS) entry which is preliminary data.</text>
</comment>
<proteinExistence type="predicted"/>
<protein>
    <recommendedName>
        <fullName evidence="4">DUF192 domain-containing protein</fullName>
    </recommendedName>
</protein>
<dbReference type="STRING" id="1798705.A2563_01335"/>
<evidence type="ECO:0008006" key="4">
    <source>
        <dbReference type="Google" id="ProtNLM"/>
    </source>
</evidence>
<keyword evidence="1" id="KW-0812">Transmembrane</keyword>
<accession>A0A1F6PAP0</accession>